<evidence type="ECO:0000256" key="8">
    <source>
        <dbReference type="ARBA" id="ARBA00023136"/>
    </source>
</evidence>
<dbReference type="Gene3D" id="2.60.120.200">
    <property type="match status" value="1"/>
</dbReference>
<evidence type="ECO:0000256" key="2">
    <source>
        <dbReference type="ARBA" id="ARBA00004370"/>
    </source>
</evidence>
<evidence type="ECO:0000256" key="11">
    <source>
        <dbReference type="ARBA" id="ARBA00023316"/>
    </source>
</evidence>
<dbReference type="GO" id="GO:0031505">
    <property type="term" value="P:fungal-type cell wall organization"/>
    <property type="evidence" value="ECO:0007669"/>
    <property type="project" value="TreeGrafter"/>
</dbReference>
<keyword evidence="11" id="KW-0961">Cell wall biogenesis/degradation</keyword>
<keyword evidence="9" id="KW-0325">Glycoprotein</keyword>
<evidence type="ECO:0000256" key="6">
    <source>
        <dbReference type="ARBA" id="ARBA00022729"/>
    </source>
</evidence>
<sequence length="482" mass="49403">MLTLNNLLSMRSPLRLAAIATIAALISPSTAQTYSSCNPTTQSGCAPNPALGRSLTVNFADGESDQFTASSNPTYGPDGAVFTVAGSGQAPTLSSKWYIMFGKYSVTMKAAPGTGIVSSAVLQSDTLDEIDWEWLGGRNDEVQSNYFGKGQTTTYDRAAVHAITNTQSEYHTYTVEWTKDQIVWSINDKTIRVLNAGDAQGQYPQTPMQLKLGSWAGGDPANNEGTISWAGGAVDYSAGPFSMYVSSVSIVDYSTGSAYSYGDTSGTWESIDSTGGEINGNSGGSVTVTNAPAITSTTSGNEGWSGTHATNTATVSYTTLPGLPSGWSISGSGKVVPPSAAPSPSPSTLSSPSLSVSAVEASPTPSGGDAGSPVTKYNDQGFLTTIYVPAGASTGWDDGGLPTTWLAGAQATPGVFRAEKLKAVTGTETGLATLATDDGSSFVTASVTHTGSAVRAASSPMPGLGFLLTSALVVFTAMVFVV</sequence>
<evidence type="ECO:0000256" key="3">
    <source>
        <dbReference type="ARBA" id="ARBA00012729"/>
    </source>
</evidence>
<keyword evidence="7 18" id="KW-0378">Hydrolase</keyword>
<proteinExistence type="inferred from homology"/>
<evidence type="ECO:0000313" key="18">
    <source>
        <dbReference type="EMBL" id="USW56242.1"/>
    </source>
</evidence>
<dbReference type="InterPro" id="IPR013320">
    <property type="entry name" value="ConA-like_dom_sf"/>
</dbReference>
<comment type="catalytic activity">
    <reaction evidence="1">
        <text>Random endo-hydrolysis of N-acetyl-beta-D-glucosaminide (1-&gt;4)-beta-linkages in chitin and chitodextrins.</text>
        <dbReference type="EC" id="3.2.1.14"/>
    </reaction>
</comment>
<protein>
    <recommendedName>
        <fullName evidence="3">chitinase</fullName>
        <ecNumber evidence="3">3.2.1.14</ecNumber>
    </recommendedName>
</protein>
<feature type="region of interest" description="Disordered" evidence="14">
    <location>
        <begin position="332"/>
        <end position="375"/>
    </location>
</feature>
<evidence type="ECO:0000256" key="14">
    <source>
        <dbReference type="SAM" id="MobiDB-lite"/>
    </source>
</evidence>
<feature type="compositionally biased region" description="Low complexity" evidence="14">
    <location>
        <begin position="346"/>
        <end position="363"/>
    </location>
</feature>
<evidence type="ECO:0000256" key="13">
    <source>
        <dbReference type="ARBA" id="ARBA00093308"/>
    </source>
</evidence>
<accession>A0A9Q9AUS0</accession>
<dbReference type="PANTHER" id="PTHR10963">
    <property type="entry name" value="GLYCOSYL HYDROLASE-RELATED"/>
    <property type="match status" value="1"/>
</dbReference>
<evidence type="ECO:0000256" key="5">
    <source>
        <dbReference type="ARBA" id="ARBA00022679"/>
    </source>
</evidence>
<dbReference type="AlphaFoldDB" id="A0A9Q9AUS0"/>
<dbReference type="Proteomes" id="UP001056384">
    <property type="component" value="Chromosome 8"/>
</dbReference>
<comment type="function">
    <text evidence="13">Dual chitinase/transglycosylase that plays a role in cell wall architecture. Chitinase and transglycosylase activities are coupled. Required for the polysaccharide cross-linking at the septa and the cell wall. More specifically, transfers chitin to 1,6-beta-glucan in the cell wall.</text>
</comment>
<dbReference type="CDD" id="cd02183">
    <property type="entry name" value="GH16_fungal_CRH1_transglycosylase"/>
    <property type="match status" value="1"/>
</dbReference>
<keyword evidence="8 15" id="KW-0472">Membrane</keyword>
<evidence type="ECO:0000256" key="12">
    <source>
        <dbReference type="ARBA" id="ARBA00038074"/>
    </source>
</evidence>
<dbReference type="EC" id="3.2.1.14" evidence="3"/>
<evidence type="ECO:0000256" key="4">
    <source>
        <dbReference type="ARBA" id="ARBA00022676"/>
    </source>
</evidence>
<gene>
    <name evidence="18" type="ORF">Slin15195_G095610</name>
</gene>
<feature type="region of interest" description="Disordered" evidence="14">
    <location>
        <begin position="272"/>
        <end position="307"/>
    </location>
</feature>
<evidence type="ECO:0000259" key="17">
    <source>
        <dbReference type="PROSITE" id="PS51762"/>
    </source>
</evidence>
<keyword evidence="15" id="KW-1133">Transmembrane helix</keyword>
<dbReference type="PANTHER" id="PTHR10963:SF68">
    <property type="entry name" value="GLYCOSIDASE CRH1-RELATED"/>
    <property type="match status" value="1"/>
</dbReference>
<dbReference type="InterPro" id="IPR000757">
    <property type="entry name" value="Beta-glucanase-like"/>
</dbReference>
<evidence type="ECO:0000256" key="7">
    <source>
        <dbReference type="ARBA" id="ARBA00022801"/>
    </source>
</evidence>
<keyword evidence="15" id="KW-0812">Transmembrane</keyword>
<keyword evidence="6 16" id="KW-0732">Signal</keyword>
<dbReference type="Pfam" id="PF00722">
    <property type="entry name" value="Glyco_hydro_16"/>
    <property type="match status" value="1"/>
</dbReference>
<feature type="transmembrane region" description="Helical" evidence="15">
    <location>
        <begin position="461"/>
        <end position="481"/>
    </location>
</feature>
<keyword evidence="4" id="KW-0328">Glycosyltransferase</keyword>
<dbReference type="FunFam" id="2.60.120.200:FF:000152">
    <property type="entry name" value="Cell wall glucanase"/>
    <property type="match status" value="1"/>
</dbReference>
<dbReference type="GO" id="GO:0016757">
    <property type="term" value="F:glycosyltransferase activity"/>
    <property type="evidence" value="ECO:0007669"/>
    <property type="project" value="UniProtKB-KW"/>
</dbReference>
<evidence type="ECO:0000313" key="19">
    <source>
        <dbReference type="Proteomes" id="UP001056384"/>
    </source>
</evidence>
<evidence type="ECO:0000256" key="10">
    <source>
        <dbReference type="ARBA" id="ARBA00023295"/>
    </source>
</evidence>
<evidence type="ECO:0000256" key="16">
    <source>
        <dbReference type="SAM" id="SignalP"/>
    </source>
</evidence>
<dbReference type="GO" id="GO:0009277">
    <property type="term" value="C:fungal-type cell wall"/>
    <property type="evidence" value="ECO:0007669"/>
    <property type="project" value="TreeGrafter"/>
</dbReference>
<feature type="compositionally biased region" description="Polar residues" evidence="14">
    <location>
        <begin position="284"/>
        <end position="307"/>
    </location>
</feature>
<feature type="domain" description="GH16" evidence="17">
    <location>
        <begin position="20"/>
        <end position="245"/>
    </location>
</feature>
<dbReference type="EMBL" id="CP099425">
    <property type="protein sequence ID" value="USW56242.1"/>
    <property type="molecule type" value="Genomic_DNA"/>
</dbReference>
<dbReference type="GO" id="GO:0016020">
    <property type="term" value="C:membrane"/>
    <property type="evidence" value="ECO:0007669"/>
    <property type="project" value="UniProtKB-SubCell"/>
</dbReference>
<keyword evidence="5" id="KW-0808">Transferase</keyword>
<dbReference type="PROSITE" id="PS51762">
    <property type="entry name" value="GH16_2"/>
    <property type="match status" value="1"/>
</dbReference>
<dbReference type="GO" id="GO:0005975">
    <property type="term" value="P:carbohydrate metabolic process"/>
    <property type="evidence" value="ECO:0007669"/>
    <property type="project" value="InterPro"/>
</dbReference>
<reference evidence="18" key="1">
    <citation type="submission" date="2022-06" db="EMBL/GenBank/DDBJ databases">
        <title>Complete genome sequences of two strains of the flax pathogen Septoria linicola.</title>
        <authorList>
            <person name="Lapalu N."/>
            <person name="Simon A."/>
            <person name="Demenou B."/>
            <person name="Paumier D."/>
            <person name="Guillot M.-P."/>
            <person name="Gout L."/>
            <person name="Valade R."/>
        </authorList>
    </citation>
    <scope>NUCLEOTIDE SEQUENCE</scope>
    <source>
        <strain evidence="18">SE15195</strain>
    </source>
</reference>
<feature type="signal peptide" evidence="16">
    <location>
        <begin position="1"/>
        <end position="31"/>
    </location>
</feature>
<name>A0A9Q9AUS0_9PEZI</name>
<feature type="chain" id="PRO_5040155913" description="chitinase" evidence="16">
    <location>
        <begin position="32"/>
        <end position="482"/>
    </location>
</feature>
<dbReference type="OrthoDB" id="4781at2759"/>
<dbReference type="SUPFAM" id="SSF49899">
    <property type="entry name" value="Concanavalin A-like lectins/glucanases"/>
    <property type="match status" value="1"/>
</dbReference>
<organism evidence="18 19">
    <name type="scientific">Septoria linicola</name>
    <dbReference type="NCBI Taxonomy" id="215465"/>
    <lineage>
        <taxon>Eukaryota</taxon>
        <taxon>Fungi</taxon>
        <taxon>Dikarya</taxon>
        <taxon>Ascomycota</taxon>
        <taxon>Pezizomycotina</taxon>
        <taxon>Dothideomycetes</taxon>
        <taxon>Dothideomycetidae</taxon>
        <taxon>Mycosphaerellales</taxon>
        <taxon>Mycosphaerellaceae</taxon>
        <taxon>Septoria</taxon>
    </lineage>
</organism>
<keyword evidence="10" id="KW-0326">Glycosidase</keyword>
<evidence type="ECO:0000256" key="1">
    <source>
        <dbReference type="ARBA" id="ARBA00000822"/>
    </source>
</evidence>
<keyword evidence="19" id="KW-1185">Reference proteome</keyword>
<evidence type="ECO:0000256" key="15">
    <source>
        <dbReference type="SAM" id="Phobius"/>
    </source>
</evidence>
<dbReference type="InterPro" id="IPR050546">
    <property type="entry name" value="Glycosyl_Hydrlase_16"/>
</dbReference>
<dbReference type="GO" id="GO:0008843">
    <property type="term" value="F:endochitinase activity"/>
    <property type="evidence" value="ECO:0007669"/>
    <property type="project" value="UniProtKB-EC"/>
</dbReference>
<evidence type="ECO:0000256" key="9">
    <source>
        <dbReference type="ARBA" id="ARBA00023180"/>
    </source>
</evidence>
<comment type="subcellular location">
    <subcellularLocation>
        <location evidence="2">Membrane</location>
    </subcellularLocation>
</comment>
<comment type="similarity">
    <text evidence="12">Belongs to the glycosyl hydrolase 16 family. CRH1 subfamily.</text>
</comment>